<sequence>MNALQKLYIASHPLRISRYGAHTSLSISERVEIIDALTQTLSTTLGMLAQLKRGQQKLQNVSFLPVQQLFRRLVRANADYAEFLAKGITDLGGYAETAALYSLNDTHDPQCFADCLSGICQGTRRLRAVDALLRDYCECAIANKDNASKRFFEECTRHNARFLSLIEANLADGQPW</sequence>
<proteinExistence type="predicted"/>
<dbReference type="SUPFAM" id="SSF47240">
    <property type="entry name" value="Ferritin-like"/>
    <property type="match status" value="1"/>
</dbReference>
<keyword evidence="4" id="KW-1185">Reference proteome</keyword>
<reference evidence="2" key="2">
    <citation type="submission" date="2017-01" db="EMBL/GenBank/DDBJ databases">
        <authorList>
            <person name="Mah S.A."/>
            <person name="Swanson W.J."/>
            <person name="Moy G.W."/>
            <person name="Vacquier V.D."/>
        </authorList>
    </citation>
    <scope>NUCLEOTIDE SEQUENCE [LARGE SCALE GENOMIC DNA]</scope>
    <source>
        <strain evidence="2">MT1</strain>
    </source>
</reference>
<evidence type="ECO:0000313" key="2">
    <source>
        <dbReference type="EMBL" id="OLU01039.1"/>
    </source>
</evidence>
<dbReference type="Gene3D" id="1.20.1260.10">
    <property type="match status" value="1"/>
</dbReference>
<evidence type="ECO:0000313" key="1">
    <source>
        <dbReference type="EMBL" id="KAB0484192.1"/>
    </source>
</evidence>
<evidence type="ECO:0000313" key="3">
    <source>
        <dbReference type="EMBL" id="SDP54254.1"/>
    </source>
</evidence>
<evidence type="ECO:0000313" key="6">
    <source>
        <dbReference type="Proteomes" id="UP000460142"/>
    </source>
</evidence>
<evidence type="ECO:0000313" key="5">
    <source>
        <dbReference type="Proteomes" id="UP000198549"/>
    </source>
</evidence>
<reference evidence="3 5" key="1">
    <citation type="submission" date="2016-10" db="EMBL/GenBank/DDBJ databases">
        <authorList>
            <person name="de Groot N.N."/>
        </authorList>
    </citation>
    <scope>NUCLEOTIDE SEQUENCE [LARGE SCALE GENOMIC DNA]</scope>
    <source>
        <strain evidence="3 5">BS3776</strain>
    </source>
</reference>
<dbReference type="OrthoDB" id="6981055at2"/>
<dbReference type="Proteomes" id="UP000186756">
    <property type="component" value="Unassembled WGS sequence"/>
</dbReference>
<reference evidence="4" key="3">
    <citation type="submission" date="2017-01" db="EMBL/GenBank/DDBJ databases">
        <authorList>
            <person name="Poblete-Castro I."/>
        </authorList>
    </citation>
    <scope>NUCLEOTIDE SEQUENCE [LARGE SCALE GENOMIC DNA]</scope>
    <source>
        <strain evidence="4">DSM 18361 / CCUG 53116 / MT1</strain>
    </source>
</reference>
<dbReference type="AlphaFoldDB" id="A0A1H0TJT5"/>
<dbReference type="EMBL" id="LT629709">
    <property type="protein sequence ID" value="SDP54254.1"/>
    <property type="molecule type" value="Genomic_DNA"/>
</dbReference>
<dbReference type="EMBL" id="VZPS01000011">
    <property type="protein sequence ID" value="KAB0484192.1"/>
    <property type="molecule type" value="Genomic_DNA"/>
</dbReference>
<dbReference type="RefSeq" id="WP_075947901.1">
    <property type="nucleotide sequence ID" value="NZ_LT629709.1"/>
</dbReference>
<reference evidence="1 6" key="4">
    <citation type="submission" date="2019-09" db="EMBL/GenBank/DDBJ databases">
        <title>Draft genome sequences of 48 bacterial type strains from the CCUG.</title>
        <authorList>
            <person name="Tunovic T."/>
            <person name="Pineiro-Iglesias B."/>
            <person name="Unosson C."/>
            <person name="Inganas E."/>
            <person name="Ohlen M."/>
            <person name="Cardew S."/>
            <person name="Jensie-Markopoulos S."/>
            <person name="Salva-Serra F."/>
            <person name="Jaen-Luchoro D."/>
            <person name="Karlsson R."/>
            <person name="Svensson-Stadler L."/>
            <person name="Chun J."/>
            <person name="Moore E."/>
        </authorList>
    </citation>
    <scope>NUCLEOTIDE SEQUENCE [LARGE SCALE GENOMIC DNA]</scope>
    <source>
        <strain evidence="1 6">CCUG 53116</strain>
    </source>
</reference>
<organism evidence="3 5">
    <name type="scientific">Pseudomonas reinekei</name>
    <dbReference type="NCBI Taxonomy" id="395598"/>
    <lineage>
        <taxon>Bacteria</taxon>
        <taxon>Pseudomonadati</taxon>
        <taxon>Pseudomonadota</taxon>
        <taxon>Gammaproteobacteria</taxon>
        <taxon>Pseudomonadales</taxon>
        <taxon>Pseudomonadaceae</taxon>
        <taxon>Pseudomonas</taxon>
    </lineage>
</organism>
<protein>
    <submittedName>
        <fullName evidence="3">Uncharacterized protein</fullName>
    </submittedName>
</protein>
<gene>
    <name evidence="2" type="ORF">BVK86_19170</name>
    <name evidence="1" type="ORF">F7R15_17335</name>
    <name evidence="3" type="ORF">SAMN04490202_4772</name>
</gene>
<evidence type="ECO:0000313" key="4">
    <source>
        <dbReference type="Proteomes" id="UP000186756"/>
    </source>
</evidence>
<dbReference type="Proteomes" id="UP000460142">
    <property type="component" value="Unassembled WGS sequence"/>
</dbReference>
<dbReference type="Proteomes" id="UP000198549">
    <property type="component" value="Chromosome I"/>
</dbReference>
<dbReference type="InterPro" id="IPR012347">
    <property type="entry name" value="Ferritin-like"/>
</dbReference>
<dbReference type="EMBL" id="MSTQ01000012">
    <property type="protein sequence ID" value="OLU01039.1"/>
    <property type="molecule type" value="Genomic_DNA"/>
</dbReference>
<dbReference type="InterPro" id="IPR009078">
    <property type="entry name" value="Ferritin-like_SF"/>
</dbReference>
<accession>A0A1H0TJT5</accession>
<name>A0A1H0TJT5_PSERE</name>